<comment type="caution">
    <text evidence="1">The sequence shown here is derived from an EMBL/GenBank/DDBJ whole genome shotgun (WGS) entry which is preliminary data.</text>
</comment>
<accession>A0A3M5JS11</accession>
<dbReference type="Proteomes" id="UP000278180">
    <property type="component" value="Unassembled WGS sequence"/>
</dbReference>
<dbReference type="RefSeq" id="WP_057453408.1">
    <property type="nucleotide sequence ID" value="NZ_RBTE01000340.1"/>
</dbReference>
<dbReference type="EMBL" id="RBTE01000340">
    <property type="protein sequence ID" value="RMT25660.1"/>
    <property type="molecule type" value="Genomic_DNA"/>
</dbReference>
<organism evidence="1 2">
    <name type="scientific">Pseudomonas savastanoi</name>
    <name type="common">Pseudomonas syringae pv. savastanoi</name>
    <dbReference type="NCBI Taxonomy" id="29438"/>
    <lineage>
        <taxon>Bacteria</taxon>
        <taxon>Pseudomonadati</taxon>
        <taxon>Pseudomonadota</taxon>
        <taxon>Gammaproteobacteria</taxon>
        <taxon>Pseudomonadales</taxon>
        <taxon>Pseudomonadaceae</taxon>
        <taxon>Pseudomonas</taxon>
    </lineage>
</organism>
<dbReference type="AlphaFoldDB" id="A0A3M5JS11"/>
<proteinExistence type="predicted"/>
<evidence type="ECO:0000313" key="2">
    <source>
        <dbReference type="Proteomes" id="UP000278180"/>
    </source>
</evidence>
<reference evidence="1 2" key="1">
    <citation type="submission" date="2018-08" db="EMBL/GenBank/DDBJ databases">
        <title>Recombination of ecologically and evolutionarily significant loci maintains genetic cohesion in the Pseudomonas syringae species complex.</title>
        <authorList>
            <person name="Dillon M."/>
            <person name="Thakur S."/>
            <person name="Almeida R.N.D."/>
            <person name="Weir B.S."/>
            <person name="Guttman D.S."/>
        </authorList>
    </citation>
    <scope>NUCLEOTIDE SEQUENCE [LARGE SCALE GENOMIC DNA]</scope>
    <source>
        <strain evidence="1 2">ICMP 13684</strain>
    </source>
</reference>
<protein>
    <submittedName>
        <fullName evidence="1">Uncharacterized protein</fullName>
    </submittedName>
</protein>
<sequence>MKDLTKLKGYTIISEFVEYLEEKVQKDRLKDFLSLPANNMLFLLGIIATKEQEKLIEVYVSII</sequence>
<gene>
    <name evidence="1" type="ORF">ALP51_00771</name>
</gene>
<name>A0A3M5JS11_PSESS</name>
<evidence type="ECO:0000313" key="1">
    <source>
        <dbReference type="EMBL" id="RMT25660.1"/>
    </source>
</evidence>